<dbReference type="SUPFAM" id="SSF52374">
    <property type="entry name" value="Nucleotidylyl transferase"/>
    <property type="match status" value="1"/>
</dbReference>
<evidence type="ECO:0000256" key="2">
    <source>
        <dbReference type="ARBA" id="ARBA00005019"/>
    </source>
</evidence>
<organism evidence="13 14">
    <name type="scientific">Alkalispirillum mobile</name>
    <dbReference type="NCBI Taxonomy" id="85925"/>
    <lineage>
        <taxon>Bacteria</taxon>
        <taxon>Pseudomonadati</taxon>
        <taxon>Pseudomonadota</taxon>
        <taxon>Gammaproteobacteria</taxon>
        <taxon>Chromatiales</taxon>
        <taxon>Ectothiorhodospiraceae</taxon>
        <taxon>Alkalispirillum</taxon>
    </lineage>
</organism>
<evidence type="ECO:0000256" key="6">
    <source>
        <dbReference type="ARBA" id="ARBA00022695"/>
    </source>
</evidence>
<dbReference type="Proteomes" id="UP000275461">
    <property type="component" value="Unassembled WGS sequence"/>
</dbReference>
<comment type="caution">
    <text evidence="13">The sequence shown here is derived from an EMBL/GenBank/DDBJ whole genome shotgun (WGS) entry which is preliminary data.</text>
</comment>
<dbReference type="HAMAP" id="MF_00244">
    <property type="entry name" value="NaMN_adenylyltr"/>
    <property type="match status" value="1"/>
</dbReference>
<dbReference type="UniPathway" id="UPA00253">
    <property type="reaction ID" value="UER00332"/>
</dbReference>
<dbReference type="InterPro" id="IPR005248">
    <property type="entry name" value="NadD/NMNAT"/>
</dbReference>
<dbReference type="GO" id="GO:0005524">
    <property type="term" value="F:ATP binding"/>
    <property type="evidence" value="ECO:0007669"/>
    <property type="project" value="UniProtKB-KW"/>
</dbReference>
<keyword evidence="14" id="KW-1185">Reference proteome</keyword>
<dbReference type="InterPro" id="IPR014729">
    <property type="entry name" value="Rossmann-like_a/b/a_fold"/>
</dbReference>
<feature type="domain" description="Cytidyltransferase-like" evidence="12">
    <location>
        <begin position="15"/>
        <end position="193"/>
    </location>
</feature>
<dbReference type="AlphaFoldDB" id="A0A498CG75"/>
<evidence type="ECO:0000259" key="12">
    <source>
        <dbReference type="Pfam" id="PF01467"/>
    </source>
</evidence>
<gene>
    <name evidence="11" type="primary">nadD</name>
    <name evidence="13" type="ORF">DFR31_1274</name>
</gene>
<dbReference type="OrthoDB" id="5295945at2"/>
<protein>
    <recommendedName>
        <fullName evidence="11">Probable nicotinate-nucleotide adenylyltransferase</fullName>
        <ecNumber evidence="11">2.7.7.18</ecNumber>
    </recommendedName>
    <alternativeName>
        <fullName evidence="11">Deamido-NAD(+) diphosphorylase</fullName>
    </alternativeName>
    <alternativeName>
        <fullName evidence="11">Deamido-NAD(+) pyrophosphorylase</fullName>
    </alternativeName>
    <alternativeName>
        <fullName evidence="11">Nicotinate mononucleotide adenylyltransferase</fullName>
        <shortName evidence="11">NaMN adenylyltransferase</shortName>
    </alternativeName>
</protein>
<evidence type="ECO:0000256" key="8">
    <source>
        <dbReference type="ARBA" id="ARBA00022840"/>
    </source>
</evidence>
<keyword evidence="4 11" id="KW-0662">Pyridine nucleotide biosynthesis</keyword>
<dbReference type="Gene3D" id="3.40.50.620">
    <property type="entry name" value="HUPs"/>
    <property type="match status" value="1"/>
</dbReference>
<keyword evidence="5 11" id="KW-0808">Transferase</keyword>
<dbReference type="PANTHER" id="PTHR39321:SF3">
    <property type="entry name" value="PHOSPHOPANTETHEINE ADENYLYLTRANSFERASE"/>
    <property type="match status" value="1"/>
</dbReference>
<evidence type="ECO:0000256" key="10">
    <source>
        <dbReference type="ARBA" id="ARBA00048721"/>
    </source>
</evidence>
<evidence type="ECO:0000256" key="7">
    <source>
        <dbReference type="ARBA" id="ARBA00022741"/>
    </source>
</evidence>
<comment type="catalytic activity">
    <reaction evidence="10 11">
        <text>nicotinate beta-D-ribonucleotide + ATP + H(+) = deamido-NAD(+) + diphosphate</text>
        <dbReference type="Rhea" id="RHEA:22860"/>
        <dbReference type="ChEBI" id="CHEBI:15378"/>
        <dbReference type="ChEBI" id="CHEBI:30616"/>
        <dbReference type="ChEBI" id="CHEBI:33019"/>
        <dbReference type="ChEBI" id="CHEBI:57502"/>
        <dbReference type="ChEBI" id="CHEBI:58437"/>
        <dbReference type="EC" id="2.7.7.18"/>
    </reaction>
</comment>
<reference evidence="13 14" key="1">
    <citation type="submission" date="2018-10" db="EMBL/GenBank/DDBJ databases">
        <title>Genomic Encyclopedia of Type Strains, Phase IV (KMG-IV): sequencing the most valuable type-strain genomes for metagenomic binning, comparative biology and taxonomic classification.</title>
        <authorList>
            <person name="Goeker M."/>
        </authorList>
    </citation>
    <scope>NUCLEOTIDE SEQUENCE [LARGE SCALE GENOMIC DNA]</scope>
    <source>
        <strain evidence="13 14">DSM 12769</strain>
    </source>
</reference>
<dbReference type="GO" id="GO:0009435">
    <property type="term" value="P:NAD+ biosynthetic process"/>
    <property type="evidence" value="ECO:0007669"/>
    <property type="project" value="UniProtKB-UniRule"/>
</dbReference>
<comment type="function">
    <text evidence="1 11">Catalyzes the reversible adenylation of nicotinate mononucleotide (NaMN) to nicotinic acid adenine dinucleotide (NaAD).</text>
</comment>
<dbReference type="EMBL" id="RCDA01000001">
    <property type="protein sequence ID" value="RLK51338.1"/>
    <property type="molecule type" value="Genomic_DNA"/>
</dbReference>
<keyword evidence="7 11" id="KW-0547">Nucleotide-binding</keyword>
<dbReference type="Pfam" id="PF01467">
    <property type="entry name" value="CTP_transf_like"/>
    <property type="match status" value="1"/>
</dbReference>
<dbReference type="GO" id="GO:0004515">
    <property type="term" value="F:nicotinate-nucleotide adenylyltransferase activity"/>
    <property type="evidence" value="ECO:0007669"/>
    <property type="project" value="UniProtKB-UniRule"/>
</dbReference>
<keyword evidence="6 11" id="KW-0548">Nucleotidyltransferase</keyword>
<evidence type="ECO:0000313" key="13">
    <source>
        <dbReference type="EMBL" id="RLK51338.1"/>
    </source>
</evidence>
<keyword evidence="9 11" id="KW-0520">NAD</keyword>
<comment type="pathway">
    <text evidence="2 11">Cofactor biosynthesis; NAD(+) biosynthesis; deamido-NAD(+) from nicotinate D-ribonucleotide: step 1/1.</text>
</comment>
<sequence>MTAIAPQHRLSPLGLFGGTFDPVHYGHLRPALEAQQALGLGSVRLLPCRLPPHRDRPARDAALRLDLLRLGAREVPGFRVDDRELRRSGPSYTVDTLRELRLEQGAERPLVLLMGADSMRGLGRWYRWRELFDYAHVVVLDRPGYVPEPAAEVAPFVAERYLSGPADLRRAPAGGFFRLPVTPLAVSATRIRRLLAQGRSVRFLLPEAVRRHIHQQGLYGYPQV</sequence>
<dbReference type="NCBIfam" id="NF000839">
    <property type="entry name" value="PRK00071.1-1"/>
    <property type="match status" value="1"/>
</dbReference>
<evidence type="ECO:0000256" key="11">
    <source>
        <dbReference type="HAMAP-Rule" id="MF_00244"/>
    </source>
</evidence>
<dbReference type="RefSeq" id="WP_121441755.1">
    <property type="nucleotide sequence ID" value="NZ_RCDA01000001.1"/>
</dbReference>
<evidence type="ECO:0000256" key="4">
    <source>
        <dbReference type="ARBA" id="ARBA00022642"/>
    </source>
</evidence>
<evidence type="ECO:0000256" key="9">
    <source>
        <dbReference type="ARBA" id="ARBA00023027"/>
    </source>
</evidence>
<evidence type="ECO:0000313" key="14">
    <source>
        <dbReference type="Proteomes" id="UP000275461"/>
    </source>
</evidence>
<dbReference type="EC" id="2.7.7.18" evidence="11"/>
<dbReference type="InterPro" id="IPR004821">
    <property type="entry name" value="Cyt_trans-like"/>
</dbReference>
<keyword evidence="8 11" id="KW-0067">ATP-binding</keyword>
<evidence type="ECO:0000256" key="5">
    <source>
        <dbReference type="ARBA" id="ARBA00022679"/>
    </source>
</evidence>
<proteinExistence type="inferred from homology"/>
<comment type="similarity">
    <text evidence="3 11">Belongs to the NadD family.</text>
</comment>
<dbReference type="PANTHER" id="PTHR39321">
    <property type="entry name" value="NICOTINATE-NUCLEOTIDE ADENYLYLTRANSFERASE-RELATED"/>
    <property type="match status" value="1"/>
</dbReference>
<evidence type="ECO:0000256" key="3">
    <source>
        <dbReference type="ARBA" id="ARBA00009014"/>
    </source>
</evidence>
<accession>A0A498CG75</accession>
<dbReference type="NCBIfam" id="TIGR00482">
    <property type="entry name" value="nicotinate (nicotinamide) nucleotide adenylyltransferase"/>
    <property type="match status" value="1"/>
</dbReference>
<dbReference type="CDD" id="cd02165">
    <property type="entry name" value="NMNAT"/>
    <property type="match status" value="1"/>
</dbReference>
<evidence type="ECO:0000256" key="1">
    <source>
        <dbReference type="ARBA" id="ARBA00002324"/>
    </source>
</evidence>
<name>A0A498CG75_9GAMM</name>